<evidence type="ECO:0000313" key="3">
    <source>
        <dbReference type="Proteomes" id="UP001183202"/>
    </source>
</evidence>
<gene>
    <name evidence="2" type="ORF">RM445_28270</name>
</gene>
<reference evidence="3" key="1">
    <citation type="submission" date="2023-07" db="EMBL/GenBank/DDBJ databases">
        <title>30 novel species of actinomycetes from the DSMZ collection.</title>
        <authorList>
            <person name="Nouioui I."/>
        </authorList>
    </citation>
    <scope>NUCLEOTIDE SEQUENCE [LARGE SCALE GENOMIC DNA]</scope>
    <source>
        <strain evidence="3">DSM 45834</strain>
    </source>
</reference>
<keyword evidence="3" id="KW-1185">Reference proteome</keyword>
<keyword evidence="1" id="KW-1133">Transmembrane helix</keyword>
<dbReference type="InterPro" id="IPR009200">
    <property type="entry name" value="DUF1269_membrane"/>
</dbReference>
<evidence type="ECO:0000256" key="1">
    <source>
        <dbReference type="SAM" id="Phobius"/>
    </source>
</evidence>
<feature type="transmembrane region" description="Helical" evidence="1">
    <location>
        <begin position="65"/>
        <end position="89"/>
    </location>
</feature>
<proteinExistence type="predicted"/>
<accession>A0ABU2NK88</accession>
<dbReference type="Proteomes" id="UP001183202">
    <property type="component" value="Unassembled WGS sequence"/>
</dbReference>
<sequence>MSTVSIWRFETSDGAEAALRALERLQERRVVVIEDAAVLVWGAGERRPYGYQVGSANGVSALSGAFWGLLFGLLFLLPLAGAAEDLAVLARVGLSDRFLAQARDRITPGVSALFLVTDRAAVDRLRETLIGADLLVCTIDQQHETALRRAFDAGTDDGTELDRHA</sequence>
<keyword evidence="1" id="KW-0812">Transmembrane</keyword>
<evidence type="ECO:0000313" key="2">
    <source>
        <dbReference type="EMBL" id="MDT0353408.1"/>
    </source>
</evidence>
<dbReference type="EMBL" id="JAVREJ010000031">
    <property type="protein sequence ID" value="MDT0353408.1"/>
    <property type="molecule type" value="Genomic_DNA"/>
</dbReference>
<protein>
    <submittedName>
        <fullName evidence="2">DUF1269 domain-containing protein</fullName>
    </submittedName>
</protein>
<comment type="caution">
    <text evidence="2">The sequence shown here is derived from an EMBL/GenBank/DDBJ whole genome shotgun (WGS) entry which is preliminary data.</text>
</comment>
<dbReference type="Pfam" id="PF06897">
    <property type="entry name" value="DUF1269"/>
    <property type="match status" value="1"/>
</dbReference>
<keyword evidence="1" id="KW-0472">Membrane</keyword>
<organism evidence="2 3">
    <name type="scientific">Pseudonocardia charpentierae</name>
    <dbReference type="NCBI Taxonomy" id="3075545"/>
    <lineage>
        <taxon>Bacteria</taxon>
        <taxon>Bacillati</taxon>
        <taxon>Actinomycetota</taxon>
        <taxon>Actinomycetes</taxon>
        <taxon>Pseudonocardiales</taxon>
        <taxon>Pseudonocardiaceae</taxon>
        <taxon>Pseudonocardia</taxon>
    </lineage>
</organism>
<name>A0ABU2NK88_9PSEU</name>
<dbReference type="RefSeq" id="WP_311559922.1">
    <property type="nucleotide sequence ID" value="NZ_JAVREJ010000031.1"/>
</dbReference>